<dbReference type="EMBL" id="CAEZSR010000095">
    <property type="protein sequence ID" value="CAB4570967.1"/>
    <property type="molecule type" value="Genomic_DNA"/>
</dbReference>
<sequence length="154" mass="15306">MAVVRAMPNTPALVGQGAAAIAAGAGAGEDDLAWAEGILAAVGTVVRVPEHHLDAVTGLAGSGPAYLFLVAESLIEAGVLAGLSRPVAEALVTQLFVGSAALLAEHGDAPALRAMVTSPGGTTAAGLRQLEHHGVRAAFLEAVMAATQRSRELG</sequence>
<dbReference type="InterPro" id="IPR036291">
    <property type="entry name" value="NAD(P)-bd_dom_sf"/>
</dbReference>
<dbReference type="PROSITE" id="PS00521">
    <property type="entry name" value="P5CR"/>
    <property type="match status" value="1"/>
</dbReference>
<feature type="domain" description="Pyrroline-5-carboxylate reductase dimerisation" evidence="4">
    <location>
        <begin position="50"/>
        <end position="153"/>
    </location>
</feature>
<evidence type="ECO:0000256" key="1">
    <source>
        <dbReference type="ARBA" id="ARBA00005525"/>
    </source>
</evidence>
<dbReference type="Gene3D" id="1.10.3730.10">
    <property type="entry name" value="ProC C-terminal domain-like"/>
    <property type="match status" value="1"/>
</dbReference>
<proteinExistence type="inferred from homology"/>
<gene>
    <name evidence="5" type="ORF">UFOPK1493_02392</name>
</gene>
<dbReference type="SUPFAM" id="SSF48179">
    <property type="entry name" value="6-phosphogluconate dehydrogenase C-terminal domain-like"/>
    <property type="match status" value="1"/>
</dbReference>
<dbReference type="SUPFAM" id="SSF51735">
    <property type="entry name" value="NAD(P)-binding Rossmann-fold domains"/>
    <property type="match status" value="1"/>
</dbReference>
<dbReference type="FunFam" id="1.10.3730.10:FF:000001">
    <property type="entry name" value="Pyrroline-5-carboxylate reductase"/>
    <property type="match status" value="1"/>
</dbReference>
<dbReference type="InterPro" id="IPR000304">
    <property type="entry name" value="Pyrroline-COOH_reductase"/>
</dbReference>
<evidence type="ECO:0000313" key="5">
    <source>
        <dbReference type="EMBL" id="CAB4570967.1"/>
    </source>
</evidence>
<dbReference type="InterPro" id="IPR029036">
    <property type="entry name" value="P5CR_dimer"/>
</dbReference>
<protein>
    <submittedName>
        <fullName evidence="5">Unannotated protein</fullName>
    </submittedName>
</protein>
<evidence type="ECO:0000256" key="2">
    <source>
        <dbReference type="ARBA" id="ARBA00022857"/>
    </source>
</evidence>
<dbReference type="InterPro" id="IPR008927">
    <property type="entry name" value="6-PGluconate_DH-like_C_sf"/>
</dbReference>
<dbReference type="GO" id="GO:0055129">
    <property type="term" value="P:L-proline biosynthetic process"/>
    <property type="evidence" value="ECO:0007669"/>
    <property type="project" value="TreeGrafter"/>
</dbReference>
<evidence type="ECO:0000256" key="3">
    <source>
        <dbReference type="ARBA" id="ARBA00023002"/>
    </source>
</evidence>
<dbReference type="HAMAP" id="MF_01925">
    <property type="entry name" value="P5C_reductase"/>
    <property type="match status" value="1"/>
</dbReference>
<dbReference type="PANTHER" id="PTHR11645:SF0">
    <property type="entry name" value="PYRROLINE-5-CARBOXYLATE REDUCTASE 3"/>
    <property type="match status" value="1"/>
</dbReference>
<dbReference type="PANTHER" id="PTHR11645">
    <property type="entry name" value="PYRROLINE-5-CARBOXYLATE REDUCTASE"/>
    <property type="match status" value="1"/>
</dbReference>
<dbReference type="InterPro" id="IPR053790">
    <property type="entry name" value="P5CR-like_CS"/>
</dbReference>
<accession>A0A6J6E456</accession>
<reference evidence="5" key="1">
    <citation type="submission" date="2020-05" db="EMBL/GenBank/DDBJ databases">
        <authorList>
            <person name="Chiriac C."/>
            <person name="Salcher M."/>
            <person name="Ghai R."/>
            <person name="Kavagutti S V."/>
        </authorList>
    </citation>
    <scope>NUCLEOTIDE SEQUENCE</scope>
</reference>
<evidence type="ECO:0000259" key="4">
    <source>
        <dbReference type="Pfam" id="PF14748"/>
    </source>
</evidence>
<keyword evidence="3" id="KW-0560">Oxidoreductase</keyword>
<dbReference type="GO" id="GO:0004735">
    <property type="term" value="F:pyrroline-5-carboxylate reductase activity"/>
    <property type="evidence" value="ECO:0007669"/>
    <property type="project" value="InterPro"/>
</dbReference>
<name>A0A6J6E456_9ZZZZ</name>
<keyword evidence="2" id="KW-0521">NADP</keyword>
<dbReference type="Gene3D" id="3.40.50.720">
    <property type="entry name" value="NAD(P)-binding Rossmann-like Domain"/>
    <property type="match status" value="1"/>
</dbReference>
<dbReference type="Pfam" id="PF14748">
    <property type="entry name" value="P5CR_dimer"/>
    <property type="match status" value="1"/>
</dbReference>
<dbReference type="AlphaFoldDB" id="A0A6J6E456"/>
<organism evidence="5">
    <name type="scientific">freshwater metagenome</name>
    <dbReference type="NCBI Taxonomy" id="449393"/>
    <lineage>
        <taxon>unclassified sequences</taxon>
        <taxon>metagenomes</taxon>
        <taxon>ecological metagenomes</taxon>
    </lineage>
</organism>
<comment type="similarity">
    <text evidence="1">Belongs to the pyrroline-5-carboxylate reductase family.</text>
</comment>